<proteinExistence type="predicted"/>
<keyword evidence="1" id="KW-1133">Transmembrane helix</keyword>
<organism evidence="2 3">
    <name type="scientific">Leersia perrieri</name>
    <dbReference type="NCBI Taxonomy" id="77586"/>
    <lineage>
        <taxon>Eukaryota</taxon>
        <taxon>Viridiplantae</taxon>
        <taxon>Streptophyta</taxon>
        <taxon>Embryophyta</taxon>
        <taxon>Tracheophyta</taxon>
        <taxon>Spermatophyta</taxon>
        <taxon>Magnoliopsida</taxon>
        <taxon>Liliopsida</taxon>
        <taxon>Poales</taxon>
        <taxon>Poaceae</taxon>
        <taxon>BOP clade</taxon>
        <taxon>Oryzoideae</taxon>
        <taxon>Oryzeae</taxon>
        <taxon>Oryzinae</taxon>
        <taxon>Leersia</taxon>
    </lineage>
</organism>
<feature type="transmembrane region" description="Helical" evidence="1">
    <location>
        <begin position="68"/>
        <end position="89"/>
    </location>
</feature>
<dbReference type="Pfam" id="PF20100">
    <property type="entry name" value="DUF6490"/>
    <property type="match status" value="1"/>
</dbReference>
<keyword evidence="1" id="KW-0812">Transmembrane</keyword>
<dbReference type="PANTHER" id="PTHR46610">
    <property type="entry name" value="OS05G0181300 PROTEIN"/>
    <property type="match status" value="1"/>
</dbReference>
<reference evidence="2" key="3">
    <citation type="submission" date="2015-04" db="UniProtKB">
        <authorList>
            <consortium name="EnsemblPlants"/>
        </authorList>
    </citation>
    <scope>IDENTIFICATION</scope>
</reference>
<sequence>MASSQATTYLGFILLTANSVVAIHRSHGEITKTSFVVTSYLSLVLLFVILRLFEAAPANSPARGRAKAGVWAVTTLLTTVFSLRVSAIMPWPVDAVVWLMAAATVLGGFYGMFLHPVGD</sequence>
<keyword evidence="1" id="KW-0472">Membrane</keyword>
<protein>
    <submittedName>
        <fullName evidence="2">Uncharacterized protein</fullName>
    </submittedName>
</protein>
<reference evidence="3" key="2">
    <citation type="submission" date="2013-12" db="EMBL/GenBank/DDBJ databases">
        <authorList>
            <person name="Yu Y."/>
            <person name="Lee S."/>
            <person name="de Baynast K."/>
            <person name="Wissotski M."/>
            <person name="Liu L."/>
            <person name="Talag J."/>
            <person name="Goicoechea J."/>
            <person name="Angelova A."/>
            <person name="Jetty R."/>
            <person name="Kudrna D."/>
            <person name="Golser W."/>
            <person name="Rivera L."/>
            <person name="Zhang J."/>
            <person name="Wing R."/>
        </authorList>
    </citation>
    <scope>NUCLEOTIDE SEQUENCE</scope>
</reference>
<feature type="transmembrane region" description="Helical" evidence="1">
    <location>
        <begin position="95"/>
        <end position="114"/>
    </location>
</feature>
<dbReference type="InterPro" id="IPR045501">
    <property type="entry name" value="DUF6490"/>
</dbReference>
<dbReference type="eggNOG" id="ENOG502R4IN">
    <property type="taxonomic scope" value="Eukaryota"/>
</dbReference>
<keyword evidence="3" id="KW-1185">Reference proteome</keyword>
<evidence type="ECO:0000256" key="1">
    <source>
        <dbReference type="SAM" id="Phobius"/>
    </source>
</evidence>
<dbReference type="EnsemblPlants" id="LPERR06G02840.1">
    <property type="protein sequence ID" value="LPERR06G02840.1"/>
    <property type="gene ID" value="LPERR06G02840"/>
</dbReference>
<name>A0A0D9WLT5_9ORYZ</name>
<feature type="transmembrane region" description="Helical" evidence="1">
    <location>
        <begin position="38"/>
        <end position="56"/>
    </location>
</feature>
<dbReference type="HOGENOM" id="CLU_120305_2_0_1"/>
<dbReference type="STRING" id="77586.A0A0D9WLT5"/>
<reference evidence="2 3" key="1">
    <citation type="submission" date="2012-08" db="EMBL/GenBank/DDBJ databases">
        <title>Oryza genome evolution.</title>
        <authorList>
            <person name="Wing R.A."/>
        </authorList>
    </citation>
    <scope>NUCLEOTIDE SEQUENCE</scope>
</reference>
<dbReference type="Gramene" id="LPERR06G02840.1">
    <property type="protein sequence ID" value="LPERR06G02840.1"/>
    <property type="gene ID" value="LPERR06G02840"/>
</dbReference>
<evidence type="ECO:0000313" key="2">
    <source>
        <dbReference type="EnsemblPlants" id="LPERR06G02840.1"/>
    </source>
</evidence>
<dbReference type="PANTHER" id="PTHR46610:SF1">
    <property type="entry name" value="OS06G0147300 PROTEIN"/>
    <property type="match status" value="1"/>
</dbReference>
<dbReference type="AlphaFoldDB" id="A0A0D9WLT5"/>
<evidence type="ECO:0000313" key="3">
    <source>
        <dbReference type="Proteomes" id="UP000032180"/>
    </source>
</evidence>
<accession>A0A0D9WLT5</accession>
<dbReference type="Proteomes" id="UP000032180">
    <property type="component" value="Chromosome 6"/>
</dbReference>